<dbReference type="Proteomes" id="UP000281708">
    <property type="component" value="Unassembled WGS sequence"/>
</dbReference>
<keyword evidence="4" id="KW-1185">Reference proteome</keyword>
<dbReference type="AlphaFoldDB" id="A0A3L8P670"/>
<organism evidence="3 4">
    <name type="scientific">Nocardioides mangrovicus</name>
    <dbReference type="NCBI Taxonomy" id="2478913"/>
    <lineage>
        <taxon>Bacteria</taxon>
        <taxon>Bacillati</taxon>
        <taxon>Actinomycetota</taxon>
        <taxon>Actinomycetes</taxon>
        <taxon>Propionibacteriales</taxon>
        <taxon>Nocardioidaceae</taxon>
        <taxon>Nocardioides</taxon>
    </lineage>
</organism>
<accession>A0A3L8P670</accession>
<dbReference type="InterPro" id="IPR021994">
    <property type="entry name" value="DUF3592"/>
</dbReference>
<evidence type="ECO:0000256" key="1">
    <source>
        <dbReference type="SAM" id="Phobius"/>
    </source>
</evidence>
<keyword evidence="1" id="KW-0812">Transmembrane</keyword>
<evidence type="ECO:0000313" key="3">
    <source>
        <dbReference type="EMBL" id="RLV50721.1"/>
    </source>
</evidence>
<feature type="transmembrane region" description="Helical" evidence="1">
    <location>
        <begin position="31"/>
        <end position="53"/>
    </location>
</feature>
<feature type="transmembrane region" description="Helical" evidence="1">
    <location>
        <begin position="59"/>
        <end position="81"/>
    </location>
</feature>
<protein>
    <recommendedName>
        <fullName evidence="2">DUF3592 domain-containing protein</fullName>
    </recommendedName>
</protein>
<evidence type="ECO:0000259" key="2">
    <source>
        <dbReference type="Pfam" id="PF12158"/>
    </source>
</evidence>
<gene>
    <name evidence="3" type="ORF">D9V37_01795</name>
</gene>
<reference evidence="3 4" key="1">
    <citation type="submission" date="2018-10" db="EMBL/GenBank/DDBJ databases">
        <title>Marmoricola sp. 4Q3S-7 whole genome shotgun sequence.</title>
        <authorList>
            <person name="Li F."/>
        </authorList>
    </citation>
    <scope>NUCLEOTIDE SEQUENCE [LARGE SCALE GENOMIC DNA]</scope>
    <source>
        <strain evidence="3 4">4Q3S-7</strain>
    </source>
</reference>
<dbReference type="EMBL" id="RDBE01000001">
    <property type="protein sequence ID" value="RLV50721.1"/>
    <property type="molecule type" value="Genomic_DNA"/>
</dbReference>
<comment type="caution">
    <text evidence="3">The sequence shown here is derived from an EMBL/GenBank/DDBJ whole genome shotgun (WGS) entry which is preliminary data.</text>
</comment>
<dbReference type="Pfam" id="PF12158">
    <property type="entry name" value="DUF3592"/>
    <property type="match status" value="1"/>
</dbReference>
<sequence length="169" mass="18016">MVALFVGQFLSILLLVLSGFVLPYRWRTSSVLGPLLVGLVGADLVVAGLGYRIGGGSAAGGLGIAIAGVLVLAVGASTVWLKRRARARRDDVRAHGAAVAGLITEVSTSESVNNVPRWRIVVRFVDSAGDTRYWVDHRTTYSPPAQGQQVLVHYDPANPGDKRHIVADY</sequence>
<evidence type="ECO:0000313" key="4">
    <source>
        <dbReference type="Proteomes" id="UP000281708"/>
    </source>
</evidence>
<feature type="domain" description="DUF3592" evidence="2">
    <location>
        <begin position="101"/>
        <end position="160"/>
    </location>
</feature>
<keyword evidence="1" id="KW-1133">Transmembrane helix</keyword>
<proteinExistence type="predicted"/>
<name>A0A3L8P670_9ACTN</name>
<keyword evidence="1" id="KW-0472">Membrane</keyword>
<feature type="transmembrane region" description="Helical" evidence="1">
    <location>
        <begin position="6"/>
        <end position="24"/>
    </location>
</feature>